<feature type="compositionally biased region" description="Acidic residues" evidence="1">
    <location>
        <begin position="53"/>
        <end position="70"/>
    </location>
</feature>
<evidence type="ECO:0000256" key="1">
    <source>
        <dbReference type="SAM" id="MobiDB-lite"/>
    </source>
</evidence>
<name>A0ABX2JYC1_9MYCO</name>
<feature type="compositionally biased region" description="Low complexity" evidence="1">
    <location>
        <begin position="81"/>
        <end position="96"/>
    </location>
</feature>
<sequence length="96" mass="9644">MTVTDDAGAEIRDDGAFVDERWDLPLPDDESLPSRAPRAAARGPRDGAGDLDGPAEADDACGPEPVESEETPVSANAAGIAATAEPTPSATASAPT</sequence>
<proteinExistence type="predicted"/>
<dbReference type="EMBL" id="VBSB01000012">
    <property type="protein sequence ID" value="NTY61819.1"/>
    <property type="molecule type" value="Genomic_DNA"/>
</dbReference>
<feature type="region of interest" description="Disordered" evidence="1">
    <location>
        <begin position="1"/>
        <end position="96"/>
    </location>
</feature>
<comment type="caution">
    <text evidence="2">The sequence shown here is derived from an EMBL/GenBank/DDBJ whole genome shotgun (WGS) entry which is preliminary data.</text>
</comment>
<gene>
    <name evidence="2" type="ORF">FEG63_19930</name>
</gene>
<reference evidence="2 3" key="1">
    <citation type="submission" date="2019-05" db="EMBL/GenBank/DDBJ databases">
        <title>Mycolicibacterium sphagni ENV482 genome assembly.</title>
        <authorList>
            <person name="Chen W."/>
            <person name="Faulkner N.W."/>
            <person name="Hyman M.R."/>
        </authorList>
    </citation>
    <scope>NUCLEOTIDE SEQUENCE [LARGE SCALE GENOMIC DNA]</scope>
    <source>
        <strain evidence="2 3">ENV482</strain>
    </source>
</reference>
<evidence type="ECO:0000313" key="3">
    <source>
        <dbReference type="Proteomes" id="UP000708347"/>
    </source>
</evidence>
<dbReference type="RefSeq" id="WP_174399560.1">
    <property type="nucleotide sequence ID" value="NZ_VBSB01000012.1"/>
</dbReference>
<feature type="compositionally biased region" description="Basic and acidic residues" evidence="1">
    <location>
        <begin position="9"/>
        <end position="23"/>
    </location>
</feature>
<organism evidence="2 3">
    <name type="scientific">Mycolicibacterium sphagni</name>
    <dbReference type="NCBI Taxonomy" id="1786"/>
    <lineage>
        <taxon>Bacteria</taxon>
        <taxon>Bacillati</taxon>
        <taxon>Actinomycetota</taxon>
        <taxon>Actinomycetes</taxon>
        <taxon>Mycobacteriales</taxon>
        <taxon>Mycobacteriaceae</taxon>
        <taxon>Mycolicibacterium</taxon>
    </lineage>
</organism>
<keyword evidence="3" id="KW-1185">Reference proteome</keyword>
<dbReference type="Proteomes" id="UP000708347">
    <property type="component" value="Unassembled WGS sequence"/>
</dbReference>
<protein>
    <submittedName>
        <fullName evidence="2">Uncharacterized protein</fullName>
    </submittedName>
</protein>
<evidence type="ECO:0000313" key="2">
    <source>
        <dbReference type="EMBL" id="NTY61819.1"/>
    </source>
</evidence>
<accession>A0ABX2JYC1</accession>
<feature type="compositionally biased region" description="Low complexity" evidence="1">
    <location>
        <begin position="33"/>
        <end position="42"/>
    </location>
</feature>